<evidence type="ECO:0000313" key="2">
    <source>
        <dbReference type="Proteomes" id="UP000502006"/>
    </source>
</evidence>
<reference evidence="1 2" key="1">
    <citation type="submission" date="2019-03" db="EMBL/GenBank/DDBJ databases">
        <title>Novel transposon Tn6433 accelerates the dissemination of tet(E) in Aeromonas from aerobic biofilm under oxytetracycline stress.</title>
        <authorList>
            <person name="Shi Y."/>
            <person name="Tian Z."/>
            <person name="Zhang Y."/>
            <person name="Zhang H."/>
            <person name="Yang M."/>
        </authorList>
    </citation>
    <scope>NUCLEOTIDE SEQUENCE [LARGE SCALE GENOMIC DNA]</scope>
    <source>
        <strain evidence="1 2">T5-8</strain>
    </source>
</reference>
<proteinExistence type="predicted"/>
<organism evidence="1 2">
    <name type="scientific">Aeromonas media</name>
    <dbReference type="NCBI Taxonomy" id="651"/>
    <lineage>
        <taxon>Bacteria</taxon>
        <taxon>Pseudomonadati</taxon>
        <taxon>Pseudomonadota</taxon>
        <taxon>Gammaproteobacteria</taxon>
        <taxon>Aeromonadales</taxon>
        <taxon>Aeromonadaceae</taxon>
        <taxon>Aeromonas</taxon>
    </lineage>
</organism>
<dbReference type="AlphaFoldDB" id="A0AAE7DPY8"/>
<sequence>MAEEKQRSGTGLPDWTSKDERKGLDHLAMQNACIQIYQSLLPGISNVTLRIRYYGFFAWLTLHYAVHVRNTNADVWRQFLRRAEALYALVTTRAHLNFRTSENQGVAGNTWAEGVLREERPEGRIEFHQSTDRGSAPQYLKQAFGVFGAAYGSQLQASGVLTTVDNHPIPVVSEAGKTLAAAFEASVGEVGLLFLAAAENGVVTLAELDHMRAMGPEHILKDGPERECYEALLFGHIHPDWDSAGSRSQTLRLILQVARANGLNVNEKDVRWALYAGCNVRGEELVYKKGSDSLHRYGWRVYQANDLLHVVYEALLKLSLDEASLYPAGLPLASLIAQVTARLQRSLAADWPAATWAELLDIVPLVANAASEQDALSERKLSDFLVASSSSEALAEDEFASHALLLLAVLHKRLDAELEDIGEKYPVLVQGGGTQTILTEFKFLRDAAHQPLKEMLLRLLKSRVIERHMWVALQKFRGRGEYTFLLESDDGRLRKRMMTLPTLTTPRLHSAIAFLEDIHLLGDSGPTEAGLALLEAT</sequence>
<dbReference type="EMBL" id="CP038444">
    <property type="protein sequence ID" value="QJT30028.1"/>
    <property type="molecule type" value="Genomic_DNA"/>
</dbReference>
<dbReference type="Proteomes" id="UP000502006">
    <property type="component" value="Chromosome"/>
</dbReference>
<protein>
    <submittedName>
        <fullName evidence="1">Uncharacterized protein</fullName>
    </submittedName>
</protein>
<accession>A0AAE7DPY8</accession>
<dbReference type="RefSeq" id="WP_171268793.1">
    <property type="nucleotide sequence ID" value="NZ_CP038444.1"/>
</dbReference>
<evidence type="ECO:0000313" key="1">
    <source>
        <dbReference type="EMBL" id="QJT30028.1"/>
    </source>
</evidence>
<gene>
    <name evidence="1" type="ORF">E4186_07355</name>
</gene>
<name>A0AAE7DPY8_AERME</name>